<name>A0A427Y5J4_9TREE</name>
<proteinExistence type="predicted"/>
<feature type="region of interest" description="Disordered" evidence="1">
    <location>
        <begin position="1"/>
        <end position="119"/>
    </location>
</feature>
<gene>
    <name evidence="2" type="ORF">EHS24_004602</name>
</gene>
<comment type="caution">
    <text evidence="2">The sequence shown here is derived from an EMBL/GenBank/DDBJ whole genome shotgun (WGS) entry which is preliminary data.</text>
</comment>
<accession>A0A427Y5J4</accession>
<evidence type="ECO:0000313" key="3">
    <source>
        <dbReference type="Proteomes" id="UP000279236"/>
    </source>
</evidence>
<evidence type="ECO:0000313" key="2">
    <source>
        <dbReference type="EMBL" id="RSH86355.1"/>
    </source>
</evidence>
<keyword evidence="3" id="KW-1185">Reference proteome</keyword>
<protein>
    <submittedName>
        <fullName evidence="2">Uncharacterized protein</fullName>
    </submittedName>
</protein>
<dbReference type="Proteomes" id="UP000279236">
    <property type="component" value="Unassembled WGS sequence"/>
</dbReference>
<dbReference type="AlphaFoldDB" id="A0A427Y5J4"/>
<feature type="compositionally biased region" description="Low complexity" evidence="1">
    <location>
        <begin position="32"/>
        <end position="43"/>
    </location>
</feature>
<organism evidence="2 3">
    <name type="scientific">Apiotrichum porosum</name>
    <dbReference type="NCBI Taxonomy" id="105984"/>
    <lineage>
        <taxon>Eukaryota</taxon>
        <taxon>Fungi</taxon>
        <taxon>Dikarya</taxon>
        <taxon>Basidiomycota</taxon>
        <taxon>Agaricomycotina</taxon>
        <taxon>Tremellomycetes</taxon>
        <taxon>Trichosporonales</taxon>
        <taxon>Trichosporonaceae</taxon>
        <taxon>Apiotrichum</taxon>
    </lineage>
</organism>
<dbReference type="RefSeq" id="XP_028479140.1">
    <property type="nucleotide sequence ID" value="XM_028620168.1"/>
</dbReference>
<feature type="compositionally biased region" description="Basic and acidic residues" evidence="1">
    <location>
        <begin position="57"/>
        <end position="69"/>
    </location>
</feature>
<reference evidence="2 3" key="1">
    <citation type="submission" date="2018-11" db="EMBL/GenBank/DDBJ databases">
        <title>Genome sequence of Apiotrichum porosum DSM 27194.</title>
        <authorList>
            <person name="Aliyu H."/>
            <person name="Gorte O."/>
            <person name="Ochsenreither K."/>
        </authorList>
    </citation>
    <scope>NUCLEOTIDE SEQUENCE [LARGE SCALE GENOMIC DNA]</scope>
    <source>
        <strain evidence="2 3">DSM 27194</strain>
    </source>
</reference>
<dbReference type="GeneID" id="39589145"/>
<evidence type="ECO:0000256" key="1">
    <source>
        <dbReference type="SAM" id="MobiDB-lite"/>
    </source>
</evidence>
<sequence>MPLKRLPESSPPRFKRSFSEYSTSTIPNCIATPPRRSSPSTSSEAAGSRRSSTLSSENDRWELVPHSDEESTINDEAPGGEGDLNDTHPHTVTGEMNGTAPAKTEAQPQTPPPGPATEAVNYHPRFSGEGDVVIKAGIDSPIHFKANYNVLVASSSWLKTRLPKPQANTAPPVFHIGTTPEDLVLLLHFLHEVDGQCQLPPLQASLEDWVSLYWLLSIFGSPAYLIPILTKRASEAALKRISDLGDCPHQDDVLDVLAAAIVFKLGLVFATVFSRKFRREGWSIVDNITHVNGHALAARHKTVYEVLLALERASLHFQMAKSQIKVKLDFETSVFLMYDGQQIQLKLWNDDRRKGLVGRKN</sequence>
<dbReference type="EMBL" id="RSCE01000002">
    <property type="protein sequence ID" value="RSH86355.1"/>
    <property type="molecule type" value="Genomic_DNA"/>
</dbReference>